<keyword evidence="11" id="KW-1185">Reference proteome</keyword>
<evidence type="ECO:0000256" key="6">
    <source>
        <dbReference type="ARBA" id="ARBA00048617"/>
    </source>
</evidence>
<evidence type="ECO:0000313" key="10">
    <source>
        <dbReference type="EMBL" id="CAK0794263.1"/>
    </source>
</evidence>
<dbReference type="InterPro" id="IPR039793">
    <property type="entry name" value="UROS/Hem4"/>
</dbReference>
<dbReference type="InterPro" id="IPR003754">
    <property type="entry name" value="4pyrrol_synth_uPrphyn_synth"/>
</dbReference>
<dbReference type="EC" id="4.2.1.75" evidence="3 7"/>
<feature type="signal peptide" evidence="8">
    <location>
        <begin position="1"/>
        <end position="19"/>
    </location>
</feature>
<keyword evidence="8" id="KW-0732">Signal</keyword>
<evidence type="ECO:0000256" key="7">
    <source>
        <dbReference type="RuleBase" id="RU366031"/>
    </source>
</evidence>
<evidence type="ECO:0000256" key="3">
    <source>
        <dbReference type="ARBA" id="ARBA00013109"/>
    </source>
</evidence>
<evidence type="ECO:0000256" key="8">
    <source>
        <dbReference type="SAM" id="SignalP"/>
    </source>
</evidence>
<evidence type="ECO:0000256" key="5">
    <source>
        <dbReference type="ARBA" id="ARBA00023244"/>
    </source>
</evidence>
<proteinExistence type="inferred from homology"/>
<keyword evidence="4 7" id="KW-0456">Lyase</keyword>
<evidence type="ECO:0000256" key="4">
    <source>
        <dbReference type="ARBA" id="ARBA00023239"/>
    </source>
</evidence>
<comment type="caution">
    <text evidence="10">The sequence shown here is derived from an EMBL/GenBank/DDBJ whole genome shotgun (WGS) entry which is preliminary data.</text>
</comment>
<accession>A0ABN9PRZ2</accession>
<gene>
    <name evidence="10" type="ORF">PCOR1329_LOCUS4326</name>
</gene>
<feature type="domain" description="Tetrapyrrole biosynthesis uroporphyrinogen III synthase" evidence="9">
    <location>
        <begin position="114"/>
        <end position="204"/>
    </location>
</feature>
<comment type="catalytic activity">
    <reaction evidence="6 7">
        <text>hydroxymethylbilane = uroporphyrinogen III + H2O</text>
        <dbReference type="Rhea" id="RHEA:18965"/>
        <dbReference type="ChEBI" id="CHEBI:15377"/>
        <dbReference type="ChEBI" id="CHEBI:57308"/>
        <dbReference type="ChEBI" id="CHEBI:57845"/>
        <dbReference type="EC" id="4.2.1.75"/>
    </reaction>
</comment>
<dbReference type="Proteomes" id="UP001189429">
    <property type="component" value="Unassembled WGS sequence"/>
</dbReference>
<reference evidence="10" key="1">
    <citation type="submission" date="2023-10" db="EMBL/GenBank/DDBJ databases">
        <authorList>
            <person name="Chen Y."/>
            <person name="Shah S."/>
            <person name="Dougan E. K."/>
            <person name="Thang M."/>
            <person name="Chan C."/>
        </authorList>
    </citation>
    <scope>NUCLEOTIDE SEQUENCE [LARGE SCALE GENOMIC DNA]</scope>
</reference>
<evidence type="ECO:0000313" key="11">
    <source>
        <dbReference type="Proteomes" id="UP001189429"/>
    </source>
</evidence>
<feature type="chain" id="PRO_5047318073" description="Uroporphyrinogen-III synthase" evidence="8">
    <location>
        <begin position="20"/>
        <end position="230"/>
    </location>
</feature>
<dbReference type="PANTHER" id="PTHR38042:SF1">
    <property type="entry name" value="UROPORPHYRINOGEN-III SYNTHASE, CHLOROPLASTIC"/>
    <property type="match status" value="1"/>
</dbReference>
<evidence type="ECO:0000256" key="1">
    <source>
        <dbReference type="ARBA" id="ARBA00004772"/>
    </source>
</evidence>
<comment type="similarity">
    <text evidence="2 7">Belongs to the uroporphyrinogen-III synthase family.</text>
</comment>
<dbReference type="SUPFAM" id="SSF69618">
    <property type="entry name" value="HemD-like"/>
    <property type="match status" value="1"/>
</dbReference>
<dbReference type="EMBL" id="CAUYUJ010001114">
    <property type="protein sequence ID" value="CAK0794263.1"/>
    <property type="molecule type" value="Genomic_DNA"/>
</dbReference>
<name>A0ABN9PRZ2_9DINO</name>
<evidence type="ECO:0000259" key="9">
    <source>
        <dbReference type="Pfam" id="PF02602"/>
    </source>
</evidence>
<evidence type="ECO:0000256" key="2">
    <source>
        <dbReference type="ARBA" id="ARBA00008133"/>
    </source>
</evidence>
<comment type="function">
    <text evidence="7">Catalyzes cyclization of the linear tetrapyrrole, hydroxymethylbilane, to the macrocyclic uroporphyrinogen III.</text>
</comment>
<organism evidence="10 11">
    <name type="scientific">Prorocentrum cordatum</name>
    <dbReference type="NCBI Taxonomy" id="2364126"/>
    <lineage>
        <taxon>Eukaryota</taxon>
        <taxon>Sar</taxon>
        <taxon>Alveolata</taxon>
        <taxon>Dinophyceae</taxon>
        <taxon>Prorocentrales</taxon>
        <taxon>Prorocentraceae</taxon>
        <taxon>Prorocentrum</taxon>
    </lineage>
</organism>
<keyword evidence="5 7" id="KW-0627">Porphyrin biosynthesis</keyword>
<sequence length="230" mass="23770">MAAFMALAMFPACLRPSEAGNLLERDLAPPSASPRFFAMNFHPGERGKAGEVRLSEESIMLDSIVAERLGEALQAARGGTPPQPLFASCDAGGPLTIARVASGLCQRCRGEAGAGIEVAFQPSTANAECLAAELPDSMGPKVLYAASAIAADTLQEGLGARGLQVERLDTYTTRPVASPSAELLAQMASTDVVTFGSPSAVRAVGSFGAPRAVERGKQRGAHGFPWGLQG</sequence>
<dbReference type="Pfam" id="PF02602">
    <property type="entry name" value="HEM4"/>
    <property type="match status" value="1"/>
</dbReference>
<dbReference type="PANTHER" id="PTHR38042">
    <property type="entry name" value="UROPORPHYRINOGEN-III SYNTHASE, CHLOROPLASTIC"/>
    <property type="match status" value="1"/>
</dbReference>
<comment type="pathway">
    <text evidence="1 7">Porphyrin-containing compound metabolism; protoporphyrin-IX biosynthesis; coproporphyrinogen-III from 5-aminolevulinate: step 3/4.</text>
</comment>
<protein>
    <recommendedName>
        <fullName evidence="3 7">Uroporphyrinogen-III synthase</fullName>
        <ecNumber evidence="3 7">4.2.1.75</ecNumber>
    </recommendedName>
</protein>
<dbReference type="Gene3D" id="3.40.50.10090">
    <property type="match status" value="1"/>
</dbReference>
<dbReference type="InterPro" id="IPR036108">
    <property type="entry name" value="4pyrrol_syn_uPrphyn_synt_sf"/>
</dbReference>